<proteinExistence type="inferred from homology"/>
<keyword evidence="8" id="KW-0812">Transmembrane</keyword>
<dbReference type="EMBL" id="OU893339">
    <property type="protein sequence ID" value="CAG9795724.1"/>
    <property type="molecule type" value="Genomic_DNA"/>
</dbReference>
<dbReference type="PANTHER" id="PTHR31740">
    <property type="entry name" value="CENTROMERE PROTEIN L"/>
    <property type="match status" value="1"/>
</dbReference>
<dbReference type="PANTHER" id="PTHR31740:SF2">
    <property type="entry name" value="CENTROMERE PROTEIN L"/>
    <property type="match status" value="1"/>
</dbReference>
<accession>A0A9N9RFF1</accession>
<evidence type="ECO:0000256" key="5">
    <source>
        <dbReference type="ARBA" id="ARBA00022454"/>
    </source>
</evidence>
<evidence type="ECO:0000256" key="4">
    <source>
        <dbReference type="ARBA" id="ARBA00016380"/>
    </source>
</evidence>
<dbReference type="Proteomes" id="UP001153714">
    <property type="component" value="Chromosome 8"/>
</dbReference>
<dbReference type="AlphaFoldDB" id="A0A9N9RFF1"/>
<comment type="subcellular location">
    <subcellularLocation>
        <location evidence="2">Chromosome</location>
        <location evidence="2">Centromere</location>
    </subcellularLocation>
    <subcellularLocation>
        <location evidence="1">Nucleus</location>
    </subcellularLocation>
</comment>
<evidence type="ECO:0000313" key="10">
    <source>
        <dbReference type="Proteomes" id="UP001153714"/>
    </source>
</evidence>
<gene>
    <name evidence="9" type="ORF">DIATSA_LOCUS12964</name>
</gene>
<reference evidence="9" key="1">
    <citation type="submission" date="2021-12" db="EMBL/GenBank/DDBJ databases">
        <authorList>
            <person name="King R."/>
        </authorList>
    </citation>
    <scope>NUCLEOTIDE SEQUENCE</scope>
</reference>
<reference evidence="9" key="2">
    <citation type="submission" date="2022-10" db="EMBL/GenBank/DDBJ databases">
        <authorList>
            <consortium name="ENA_rothamsted_submissions"/>
            <consortium name="culmorum"/>
            <person name="King R."/>
        </authorList>
    </citation>
    <scope>NUCLEOTIDE SEQUENCE</scope>
</reference>
<dbReference type="OrthoDB" id="6336727at2759"/>
<evidence type="ECO:0000256" key="1">
    <source>
        <dbReference type="ARBA" id="ARBA00004123"/>
    </source>
</evidence>
<keyword evidence="5" id="KW-0158">Chromosome</keyword>
<dbReference type="InterPro" id="IPR025204">
    <property type="entry name" value="CENP-L"/>
</dbReference>
<keyword evidence="7" id="KW-0137">Centromere</keyword>
<organism evidence="9 10">
    <name type="scientific">Diatraea saccharalis</name>
    <name type="common">sugarcane borer</name>
    <dbReference type="NCBI Taxonomy" id="40085"/>
    <lineage>
        <taxon>Eukaryota</taxon>
        <taxon>Metazoa</taxon>
        <taxon>Ecdysozoa</taxon>
        <taxon>Arthropoda</taxon>
        <taxon>Hexapoda</taxon>
        <taxon>Insecta</taxon>
        <taxon>Pterygota</taxon>
        <taxon>Neoptera</taxon>
        <taxon>Endopterygota</taxon>
        <taxon>Lepidoptera</taxon>
        <taxon>Glossata</taxon>
        <taxon>Ditrysia</taxon>
        <taxon>Pyraloidea</taxon>
        <taxon>Crambidae</taxon>
        <taxon>Crambinae</taxon>
        <taxon>Diatraea</taxon>
    </lineage>
</organism>
<evidence type="ECO:0000256" key="3">
    <source>
        <dbReference type="ARBA" id="ARBA00011060"/>
    </source>
</evidence>
<protein>
    <recommendedName>
        <fullName evidence="4">Centromere protein L</fullName>
    </recommendedName>
</protein>
<keyword evidence="10" id="KW-1185">Reference proteome</keyword>
<name>A0A9N9RFF1_9NEOP</name>
<feature type="transmembrane region" description="Helical" evidence="8">
    <location>
        <begin position="42"/>
        <end position="59"/>
    </location>
</feature>
<dbReference type="GO" id="GO:0000775">
    <property type="term" value="C:chromosome, centromeric region"/>
    <property type="evidence" value="ECO:0007669"/>
    <property type="project" value="UniProtKB-SubCell"/>
</dbReference>
<feature type="transmembrane region" description="Helical" evidence="8">
    <location>
        <begin position="14"/>
        <end position="30"/>
    </location>
</feature>
<keyword evidence="6" id="KW-0539">Nucleus</keyword>
<evidence type="ECO:0000256" key="2">
    <source>
        <dbReference type="ARBA" id="ARBA00004584"/>
    </source>
</evidence>
<sequence>MSNYRVRAAYSDPLASNVYFILNCIFYILLRLSLTKTTKEGIYLLIMGIFVSLVIYNEGQWRLNHLSPLHNLQYSLVKLKQYASKIRQVLVSSVTAKCLKYSVLFEEQPYLKYCEDDSNGLLLTVSSSQEQSNNTKVVYSAVFLSWGVSSKLKNAIHLPYMLEKGDQKVGGAVKTILQNIFDCIIEQFCFTQHQLLQFGFSFVENDTSRSSDCFTLTYKTPQVKHKDKLNLSFDLGDLHIIWNGLKEEDTKKSEVINLAYQILQNQIFYMIRLDITVFDLYKVTLPKAEVKSSGIVKMKTPEVVNCVFTVLNEITSIPDNSDIESC</sequence>
<keyword evidence="8" id="KW-0472">Membrane</keyword>
<evidence type="ECO:0000256" key="6">
    <source>
        <dbReference type="ARBA" id="ARBA00023242"/>
    </source>
</evidence>
<evidence type="ECO:0000256" key="8">
    <source>
        <dbReference type="SAM" id="Phobius"/>
    </source>
</evidence>
<evidence type="ECO:0000313" key="9">
    <source>
        <dbReference type="EMBL" id="CAG9795724.1"/>
    </source>
</evidence>
<comment type="similarity">
    <text evidence="3">Belongs to the CENP-L/IML3 family.</text>
</comment>
<dbReference type="Pfam" id="PF13092">
    <property type="entry name" value="CENP-L"/>
    <property type="match status" value="1"/>
</dbReference>
<dbReference type="GO" id="GO:0005634">
    <property type="term" value="C:nucleus"/>
    <property type="evidence" value="ECO:0007669"/>
    <property type="project" value="UniProtKB-SubCell"/>
</dbReference>
<keyword evidence="8" id="KW-1133">Transmembrane helix</keyword>
<evidence type="ECO:0000256" key="7">
    <source>
        <dbReference type="ARBA" id="ARBA00023328"/>
    </source>
</evidence>